<keyword evidence="1" id="KW-1133">Transmembrane helix</keyword>
<evidence type="ECO:0000256" key="1">
    <source>
        <dbReference type="SAM" id="Phobius"/>
    </source>
</evidence>
<dbReference type="Proteomes" id="UP000254060">
    <property type="component" value="Unassembled WGS sequence"/>
</dbReference>
<sequence length="30" mass="3446">MDVWTEIATYMLIAFGISLAIIFLRKITKS</sequence>
<keyword evidence="1" id="KW-0472">Membrane</keyword>
<evidence type="ECO:0000313" key="2">
    <source>
        <dbReference type="EMBL" id="STO09498.1"/>
    </source>
</evidence>
<organism evidence="2 3">
    <name type="scientific">Exiguobacterium aurantiacum</name>
    <dbReference type="NCBI Taxonomy" id="33987"/>
    <lineage>
        <taxon>Bacteria</taxon>
        <taxon>Bacillati</taxon>
        <taxon>Bacillota</taxon>
        <taxon>Bacilli</taxon>
        <taxon>Bacillales</taxon>
        <taxon>Bacillales Family XII. Incertae Sedis</taxon>
        <taxon>Exiguobacterium</taxon>
    </lineage>
</organism>
<gene>
    <name evidence="2" type="ORF">NCTC13163_02936</name>
</gene>
<dbReference type="EMBL" id="UGGP01000001">
    <property type="protein sequence ID" value="STO09498.1"/>
    <property type="molecule type" value="Genomic_DNA"/>
</dbReference>
<name>A0A377FXM2_9BACL</name>
<proteinExistence type="predicted"/>
<accession>A0A377FXM2</accession>
<dbReference type="AlphaFoldDB" id="A0A377FXM2"/>
<evidence type="ECO:0008006" key="4">
    <source>
        <dbReference type="Google" id="ProtNLM"/>
    </source>
</evidence>
<keyword evidence="1" id="KW-0812">Transmembrane</keyword>
<reference evidence="2 3" key="1">
    <citation type="submission" date="2018-06" db="EMBL/GenBank/DDBJ databases">
        <authorList>
            <consortium name="Pathogen Informatics"/>
            <person name="Doyle S."/>
        </authorList>
    </citation>
    <scope>NUCLEOTIDE SEQUENCE [LARGE SCALE GENOMIC DNA]</scope>
    <source>
        <strain evidence="2 3">NCTC13163</strain>
    </source>
</reference>
<protein>
    <recommendedName>
        <fullName evidence="4">Holin-like toxin</fullName>
    </recommendedName>
</protein>
<evidence type="ECO:0000313" key="3">
    <source>
        <dbReference type="Proteomes" id="UP000254060"/>
    </source>
</evidence>
<feature type="transmembrane region" description="Helical" evidence="1">
    <location>
        <begin position="7"/>
        <end position="24"/>
    </location>
</feature>